<sequence>MIVFSKPQENLKDKAIIYSRSNDLNFISKSFCSYNLYAKPLKARKYNQKKSKDK</sequence>
<keyword evidence="2" id="KW-1185">Reference proteome</keyword>
<protein>
    <submittedName>
        <fullName evidence="1">Uncharacterized protein</fullName>
    </submittedName>
</protein>
<proteinExistence type="predicted"/>
<accession>C6RF14</accession>
<comment type="caution">
    <text evidence="1">The sequence shown here is derived from an EMBL/GenBank/DDBJ whole genome shotgun (WGS) entry which is preliminary data.</text>
</comment>
<name>C6RF14_9BACT</name>
<dbReference type="AlphaFoldDB" id="C6RF14"/>
<organism evidence="1 2">
    <name type="scientific">Campylobacter showae RM3277</name>
    <dbReference type="NCBI Taxonomy" id="553219"/>
    <lineage>
        <taxon>Bacteria</taxon>
        <taxon>Pseudomonadati</taxon>
        <taxon>Campylobacterota</taxon>
        <taxon>Epsilonproteobacteria</taxon>
        <taxon>Campylobacterales</taxon>
        <taxon>Campylobacteraceae</taxon>
        <taxon>Campylobacter</taxon>
    </lineage>
</organism>
<gene>
    <name evidence="1" type="ORF">CAMSH0001_0318</name>
</gene>
<evidence type="ECO:0000313" key="1">
    <source>
        <dbReference type="EMBL" id="EET79822.1"/>
    </source>
</evidence>
<evidence type="ECO:0000313" key="2">
    <source>
        <dbReference type="Proteomes" id="UP000003107"/>
    </source>
</evidence>
<dbReference type="EMBL" id="ACVQ01000017">
    <property type="protein sequence ID" value="EET79822.1"/>
    <property type="molecule type" value="Genomic_DNA"/>
</dbReference>
<reference evidence="1 2" key="1">
    <citation type="submission" date="2009-07" db="EMBL/GenBank/DDBJ databases">
        <authorList>
            <person name="Madupu R."/>
            <person name="Sebastian Y."/>
            <person name="Durkin A.S."/>
            <person name="Torralba M."/>
            <person name="Methe B."/>
            <person name="Sutton G.G."/>
            <person name="Strausberg R.L."/>
            <person name="Nelson K.E."/>
        </authorList>
    </citation>
    <scope>NUCLEOTIDE SEQUENCE [LARGE SCALE GENOMIC DNA]</scope>
    <source>
        <strain evidence="1 2">RM3277</strain>
    </source>
</reference>
<dbReference type="Proteomes" id="UP000003107">
    <property type="component" value="Unassembled WGS sequence"/>
</dbReference>